<feature type="chain" id="PRO_5046740771" evidence="2">
    <location>
        <begin position="19"/>
        <end position="418"/>
    </location>
</feature>
<comment type="caution">
    <text evidence="3">The sequence shown here is derived from an EMBL/GenBank/DDBJ whole genome shotgun (WGS) entry which is preliminary data.</text>
</comment>
<dbReference type="Proteomes" id="UP001390339">
    <property type="component" value="Unassembled WGS sequence"/>
</dbReference>
<feature type="region of interest" description="Disordered" evidence="1">
    <location>
        <begin position="229"/>
        <end position="260"/>
    </location>
</feature>
<feature type="region of interest" description="Disordered" evidence="1">
    <location>
        <begin position="57"/>
        <end position="80"/>
    </location>
</feature>
<evidence type="ECO:0000256" key="2">
    <source>
        <dbReference type="SAM" id="SignalP"/>
    </source>
</evidence>
<name>A0ABR2I428_9PEZI</name>
<accession>A0ABR2I428</accession>
<sequence>MKVSTVALSALQLVPAFAFPAKSVGAAKRGILEDSHFVLGLSARSVAAESTPGAFDLQIRKEAKEGKEGKDKKEEEKKKDEIEIEGAFGTPVPLVGGKKKQDTAFKSTVGKFEVEFSADTARTLTVTENKTPGKAPKGFKLVEPSSFKVSLAEGGDKLTFGGIDYIFDPASAGLKGVDLRKTQVAKLDAASNTFVVDAKLGELEFEADENEVAFKNVKDLSGEWAVVIPDGTAAAPPPPPGNNNGTAGGEKKKEKEKDDKAGQVEVAAVFGTVNLVAANAFTNLNFPKNAAGALEVELNGTAANQVIVAPIMATLPPPPGHMYVDPLTFSVKTATPPAKGDTSKLDYIFTEGVKAAIDASKGLPGRLDAATNQWVITGLGEFEFEEEENEWSLKVADVNGVWALFVPQAAVKAVKSVA</sequence>
<reference evidence="3 4" key="1">
    <citation type="journal article" date="2024" name="IMA Fungus">
        <title>Apiospora arundinis, a panoply of carbohydrate-active enzymes and secondary metabolites.</title>
        <authorList>
            <person name="Sorensen T."/>
            <person name="Petersen C."/>
            <person name="Muurmann A.T."/>
            <person name="Christiansen J.V."/>
            <person name="Brundto M.L."/>
            <person name="Overgaard C.K."/>
            <person name="Boysen A.T."/>
            <person name="Wollenberg R.D."/>
            <person name="Larsen T.O."/>
            <person name="Sorensen J.L."/>
            <person name="Nielsen K.L."/>
            <person name="Sondergaard T.E."/>
        </authorList>
    </citation>
    <scope>NUCLEOTIDE SEQUENCE [LARGE SCALE GENOMIC DNA]</scope>
    <source>
        <strain evidence="3 4">AAU 773</strain>
    </source>
</reference>
<dbReference type="EMBL" id="JAPCWZ010000007">
    <property type="protein sequence ID" value="KAK8856795.1"/>
    <property type="molecule type" value="Genomic_DNA"/>
</dbReference>
<organism evidence="3 4">
    <name type="scientific">Apiospora arundinis</name>
    <dbReference type="NCBI Taxonomy" id="335852"/>
    <lineage>
        <taxon>Eukaryota</taxon>
        <taxon>Fungi</taxon>
        <taxon>Dikarya</taxon>
        <taxon>Ascomycota</taxon>
        <taxon>Pezizomycotina</taxon>
        <taxon>Sordariomycetes</taxon>
        <taxon>Xylariomycetidae</taxon>
        <taxon>Amphisphaeriales</taxon>
        <taxon>Apiosporaceae</taxon>
        <taxon>Apiospora</taxon>
    </lineage>
</organism>
<proteinExistence type="predicted"/>
<evidence type="ECO:0000313" key="3">
    <source>
        <dbReference type="EMBL" id="KAK8856795.1"/>
    </source>
</evidence>
<protein>
    <submittedName>
        <fullName evidence="3">Uncharacterized protein</fullName>
    </submittedName>
</protein>
<keyword evidence="2" id="KW-0732">Signal</keyword>
<evidence type="ECO:0000313" key="4">
    <source>
        <dbReference type="Proteomes" id="UP001390339"/>
    </source>
</evidence>
<feature type="compositionally biased region" description="Basic and acidic residues" evidence="1">
    <location>
        <begin position="58"/>
        <end position="80"/>
    </location>
</feature>
<evidence type="ECO:0000256" key="1">
    <source>
        <dbReference type="SAM" id="MobiDB-lite"/>
    </source>
</evidence>
<gene>
    <name evidence="3" type="ORF">PGQ11_012707</name>
</gene>
<feature type="compositionally biased region" description="Basic and acidic residues" evidence="1">
    <location>
        <begin position="249"/>
        <end position="260"/>
    </location>
</feature>
<feature type="signal peptide" evidence="2">
    <location>
        <begin position="1"/>
        <end position="18"/>
    </location>
</feature>
<keyword evidence="4" id="KW-1185">Reference proteome</keyword>